<evidence type="ECO:0000313" key="2">
    <source>
        <dbReference type="Proteomes" id="UP000707352"/>
    </source>
</evidence>
<reference evidence="1 2" key="1">
    <citation type="submission" date="2020-03" db="EMBL/GenBank/DDBJ databases">
        <title>The genome sequence of Microvirga sp. c23x22.</title>
        <authorList>
            <person name="Zhang X."/>
        </authorList>
    </citation>
    <scope>NUCLEOTIDE SEQUENCE [LARGE SCALE GENOMIC DNA]</scope>
    <source>
        <strain evidence="2">c23x22</strain>
    </source>
</reference>
<keyword evidence="2" id="KW-1185">Reference proteome</keyword>
<evidence type="ECO:0000313" key="1">
    <source>
        <dbReference type="EMBL" id="NIX75050.1"/>
    </source>
</evidence>
<dbReference type="RefSeq" id="WP_167670739.1">
    <property type="nucleotide sequence ID" value="NZ_JAATJS010000001.1"/>
</dbReference>
<gene>
    <name evidence="1" type="ORF">HB375_00290</name>
</gene>
<dbReference type="EMBL" id="JAATJS010000001">
    <property type="protein sequence ID" value="NIX75050.1"/>
    <property type="molecule type" value="Genomic_DNA"/>
</dbReference>
<dbReference type="Proteomes" id="UP000707352">
    <property type="component" value="Unassembled WGS sequence"/>
</dbReference>
<name>A0ABX0V7J8_9HYPH</name>
<proteinExistence type="predicted"/>
<sequence>MPQHRAIGSDGLMDAIRASQAIVPGQEIRATGYCLGGTLLFLAAE</sequence>
<organism evidence="1 2">
    <name type="scientific">Microvirga terricola</name>
    <dbReference type="NCBI Taxonomy" id="2719797"/>
    <lineage>
        <taxon>Bacteria</taxon>
        <taxon>Pseudomonadati</taxon>
        <taxon>Pseudomonadota</taxon>
        <taxon>Alphaproteobacteria</taxon>
        <taxon>Hyphomicrobiales</taxon>
        <taxon>Methylobacteriaceae</taxon>
        <taxon>Microvirga</taxon>
    </lineage>
</organism>
<accession>A0ABX0V7J8</accession>
<protein>
    <recommendedName>
        <fullName evidence="3">Dienelactone hydrolase domain-containing protein</fullName>
    </recommendedName>
</protein>
<evidence type="ECO:0008006" key="3">
    <source>
        <dbReference type="Google" id="ProtNLM"/>
    </source>
</evidence>
<comment type="caution">
    <text evidence="1">The sequence shown here is derived from an EMBL/GenBank/DDBJ whole genome shotgun (WGS) entry which is preliminary data.</text>
</comment>